<dbReference type="GO" id="GO:0016020">
    <property type="term" value="C:membrane"/>
    <property type="evidence" value="ECO:0007669"/>
    <property type="project" value="UniProtKB-SubCell"/>
</dbReference>
<gene>
    <name evidence="8" type="ORF">HPP92_020004</name>
</gene>
<comment type="similarity">
    <text evidence="3 7">Belongs to the PRA1 family.</text>
</comment>
<evidence type="ECO:0000256" key="1">
    <source>
        <dbReference type="ARBA" id="ARBA00002501"/>
    </source>
</evidence>
<proteinExistence type="inferred from homology"/>
<accession>A0A835Q497</accession>
<dbReference type="GO" id="GO:0016192">
    <property type="term" value="P:vesicle-mediated transport"/>
    <property type="evidence" value="ECO:0007669"/>
    <property type="project" value="TreeGrafter"/>
</dbReference>
<reference evidence="8 9" key="1">
    <citation type="journal article" date="2020" name="Nat. Food">
        <title>A phased Vanilla planifolia genome enables genetic improvement of flavour and production.</title>
        <authorList>
            <person name="Hasing T."/>
            <person name="Tang H."/>
            <person name="Brym M."/>
            <person name="Khazi F."/>
            <person name="Huang T."/>
            <person name="Chambers A.H."/>
        </authorList>
    </citation>
    <scope>NUCLEOTIDE SEQUENCE [LARGE SCALE GENOMIC DNA]</scope>
    <source>
        <tissue evidence="8">Leaf</tissue>
    </source>
</reference>
<comment type="subcellular location">
    <subcellularLocation>
        <location evidence="2 7">Membrane</location>
        <topology evidence="2 7">Multi-pass membrane protein</topology>
    </subcellularLocation>
</comment>
<evidence type="ECO:0000256" key="2">
    <source>
        <dbReference type="ARBA" id="ARBA00004141"/>
    </source>
</evidence>
<keyword evidence="6 7" id="KW-0472">Membrane</keyword>
<keyword evidence="9" id="KW-1185">Reference proteome</keyword>
<dbReference type="AlphaFoldDB" id="A0A835Q497"/>
<evidence type="ECO:0000256" key="5">
    <source>
        <dbReference type="ARBA" id="ARBA00022989"/>
    </source>
</evidence>
<dbReference type="PANTHER" id="PTHR19317">
    <property type="entry name" value="PRENYLATED RAB ACCEPTOR 1-RELATED"/>
    <property type="match status" value="1"/>
</dbReference>
<evidence type="ECO:0000313" key="9">
    <source>
        <dbReference type="Proteomes" id="UP000636800"/>
    </source>
</evidence>
<comment type="caution">
    <text evidence="8">The sequence shown here is derived from an EMBL/GenBank/DDBJ whole genome shotgun (WGS) entry which is preliminary data.</text>
</comment>
<evidence type="ECO:0000256" key="6">
    <source>
        <dbReference type="ARBA" id="ARBA00023136"/>
    </source>
</evidence>
<dbReference type="EMBL" id="JADCNL010000010">
    <property type="protein sequence ID" value="KAG0463935.1"/>
    <property type="molecule type" value="Genomic_DNA"/>
</dbReference>
<dbReference type="Pfam" id="PF03208">
    <property type="entry name" value="PRA1"/>
    <property type="match status" value="1"/>
</dbReference>
<evidence type="ECO:0000256" key="3">
    <source>
        <dbReference type="ARBA" id="ARBA00006483"/>
    </source>
</evidence>
<dbReference type="InterPro" id="IPR004895">
    <property type="entry name" value="Prenylated_rab_accept_PRA1"/>
</dbReference>
<keyword evidence="4 7" id="KW-0812">Transmembrane</keyword>
<dbReference type="GO" id="GO:0005794">
    <property type="term" value="C:Golgi apparatus"/>
    <property type="evidence" value="ECO:0007669"/>
    <property type="project" value="TreeGrafter"/>
</dbReference>
<evidence type="ECO:0000256" key="7">
    <source>
        <dbReference type="RuleBase" id="RU363107"/>
    </source>
</evidence>
<dbReference type="PANTHER" id="PTHR19317:SF2">
    <property type="entry name" value="PRA1 FAMILY PROTEIN F2"/>
    <property type="match status" value="1"/>
</dbReference>
<feature type="transmembrane region" description="Helical" evidence="7">
    <location>
        <begin position="87"/>
        <end position="105"/>
    </location>
</feature>
<keyword evidence="5 7" id="KW-1133">Transmembrane helix</keyword>
<keyword evidence="7" id="KW-0813">Transport</keyword>
<evidence type="ECO:0000256" key="4">
    <source>
        <dbReference type="ARBA" id="ARBA00022692"/>
    </source>
</evidence>
<name>A0A835Q497_VANPL</name>
<dbReference type="GO" id="GO:0005783">
    <property type="term" value="C:endoplasmic reticulum"/>
    <property type="evidence" value="ECO:0007669"/>
    <property type="project" value="TreeGrafter"/>
</dbReference>
<protein>
    <recommendedName>
        <fullName evidence="7">PRA1 family protein</fullName>
    </recommendedName>
</protein>
<dbReference type="Proteomes" id="UP000636800">
    <property type="component" value="Chromosome 10"/>
</dbReference>
<comment type="function">
    <text evidence="1 7">May be involved in both secretory and endocytic intracellular trafficking in the endosomal/prevacuolar compartments.</text>
</comment>
<sequence length="192" mass="21304">MTNYGTIPSPAGSSSPLGFISRAKERGRSALSSRRPWRELVHRHAFSLPQSLGDTYLRIRTNAGYFSMNYVIVILLVVFLSLLWHPISLIVFIAAMAAWLFLYFLREDPVVLRGRTIDERYVLIVLSVVTLALLLLTNATANILISLLLGIFVVLVHATFRKTEDLFGEEETSGPGGWYAAIGEVGRPLPAS</sequence>
<evidence type="ECO:0000313" key="8">
    <source>
        <dbReference type="EMBL" id="KAG0463935.1"/>
    </source>
</evidence>
<organism evidence="8 9">
    <name type="scientific">Vanilla planifolia</name>
    <name type="common">Vanilla</name>
    <dbReference type="NCBI Taxonomy" id="51239"/>
    <lineage>
        <taxon>Eukaryota</taxon>
        <taxon>Viridiplantae</taxon>
        <taxon>Streptophyta</taxon>
        <taxon>Embryophyta</taxon>
        <taxon>Tracheophyta</taxon>
        <taxon>Spermatophyta</taxon>
        <taxon>Magnoliopsida</taxon>
        <taxon>Liliopsida</taxon>
        <taxon>Asparagales</taxon>
        <taxon>Orchidaceae</taxon>
        <taxon>Vanilloideae</taxon>
        <taxon>Vanilleae</taxon>
        <taxon>Vanilla</taxon>
    </lineage>
</organism>
<feature type="transmembrane region" description="Helical" evidence="7">
    <location>
        <begin position="63"/>
        <end position="81"/>
    </location>
</feature>
<feature type="transmembrane region" description="Helical" evidence="7">
    <location>
        <begin position="143"/>
        <end position="160"/>
    </location>
</feature>
<dbReference type="OrthoDB" id="270173at2759"/>